<gene>
    <name evidence="1" type="ORF">ABEB36_004656</name>
</gene>
<dbReference type="EMBL" id="JBDJPC010000003">
    <property type="protein sequence ID" value="KAL1509996.1"/>
    <property type="molecule type" value="Genomic_DNA"/>
</dbReference>
<proteinExistence type="predicted"/>
<comment type="caution">
    <text evidence="1">The sequence shown here is derived from an EMBL/GenBank/DDBJ whole genome shotgun (WGS) entry which is preliminary data.</text>
</comment>
<sequence>MVEIAFKTMSSSEEFEEECVEVAAAVAVLEYSKRKLWIDSINKNRKVEGEFSTLFSELKKEENEEKFFMYFRMNKDQFYYLHDLIKEKIFKQNTKILIEKVLQLKRDWQFV</sequence>
<evidence type="ECO:0000313" key="2">
    <source>
        <dbReference type="Proteomes" id="UP001566132"/>
    </source>
</evidence>
<dbReference type="Proteomes" id="UP001566132">
    <property type="component" value="Unassembled WGS sequence"/>
</dbReference>
<reference evidence="1 2" key="1">
    <citation type="submission" date="2024-05" db="EMBL/GenBank/DDBJ databases">
        <title>Genetic variation in Jamaican populations of the coffee berry borer (Hypothenemus hampei).</title>
        <authorList>
            <person name="Errbii M."/>
            <person name="Myrie A."/>
        </authorList>
    </citation>
    <scope>NUCLEOTIDE SEQUENCE [LARGE SCALE GENOMIC DNA]</scope>
    <source>
        <strain evidence="1">JA-Hopewell-2020-01-JO</strain>
        <tissue evidence="1">Whole body</tissue>
    </source>
</reference>
<organism evidence="1 2">
    <name type="scientific">Hypothenemus hampei</name>
    <name type="common">Coffee berry borer</name>
    <dbReference type="NCBI Taxonomy" id="57062"/>
    <lineage>
        <taxon>Eukaryota</taxon>
        <taxon>Metazoa</taxon>
        <taxon>Ecdysozoa</taxon>
        <taxon>Arthropoda</taxon>
        <taxon>Hexapoda</taxon>
        <taxon>Insecta</taxon>
        <taxon>Pterygota</taxon>
        <taxon>Neoptera</taxon>
        <taxon>Endopterygota</taxon>
        <taxon>Coleoptera</taxon>
        <taxon>Polyphaga</taxon>
        <taxon>Cucujiformia</taxon>
        <taxon>Curculionidae</taxon>
        <taxon>Scolytinae</taxon>
        <taxon>Hypothenemus</taxon>
    </lineage>
</organism>
<name>A0ABD1F6P3_HYPHA</name>
<dbReference type="AlphaFoldDB" id="A0ABD1F6P3"/>
<accession>A0ABD1F6P3</accession>
<evidence type="ECO:0000313" key="1">
    <source>
        <dbReference type="EMBL" id="KAL1509996.1"/>
    </source>
</evidence>
<keyword evidence="2" id="KW-1185">Reference proteome</keyword>
<protein>
    <submittedName>
        <fullName evidence="1">Uncharacterized protein</fullName>
    </submittedName>
</protein>